<dbReference type="SUPFAM" id="SSF69819">
    <property type="entry name" value="MTH1598-like"/>
    <property type="match status" value="1"/>
</dbReference>
<keyword evidence="4" id="KW-0106">Calcium</keyword>
<evidence type="ECO:0000256" key="4">
    <source>
        <dbReference type="ARBA" id="ARBA00022837"/>
    </source>
</evidence>
<comment type="similarity">
    <text evidence="1">Belongs to the archease family.</text>
</comment>
<name>A0A0W0VW28_9GAMM</name>
<keyword evidence="2" id="KW-0819">tRNA processing</keyword>
<dbReference type="Gene3D" id="3.55.10.10">
    <property type="entry name" value="Archease domain"/>
    <property type="match status" value="1"/>
</dbReference>
<dbReference type="InterPro" id="IPR023572">
    <property type="entry name" value="Archease_dom"/>
</dbReference>
<dbReference type="GO" id="GO:0008033">
    <property type="term" value="P:tRNA processing"/>
    <property type="evidence" value="ECO:0007669"/>
    <property type="project" value="UniProtKB-KW"/>
</dbReference>
<organism evidence="6 7">
    <name type="scientific">Legionella maceachernii</name>
    <dbReference type="NCBI Taxonomy" id="466"/>
    <lineage>
        <taxon>Bacteria</taxon>
        <taxon>Pseudomonadati</taxon>
        <taxon>Pseudomonadota</taxon>
        <taxon>Gammaproteobacteria</taxon>
        <taxon>Legionellales</taxon>
        <taxon>Legionellaceae</taxon>
        <taxon>Legionella</taxon>
    </lineage>
</organism>
<sequence length="139" mass="15648">MATRKWEHFIHEADVGVRGIGPTLESAFEMGALALTNAVTDSNIVHATEKIAISCAAPDREILFTDWLNAIIYKMDTLGMLFSEFHVRIKNLKLEAIIKGEKINRHRHQPAVDPKGATYAELKVYQENDTWIAQCIVDV</sequence>
<reference evidence="6 7" key="1">
    <citation type="submission" date="2015-11" db="EMBL/GenBank/DDBJ databases">
        <title>Genomic analysis of 38 Legionella species identifies large and diverse effector repertoires.</title>
        <authorList>
            <person name="Burstein D."/>
            <person name="Amaro F."/>
            <person name="Zusman T."/>
            <person name="Lifshitz Z."/>
            <person name="Cohen O."/>
            <person name="Gilbert J.A."/>
            <person name="Pupko T."/>
            <person name="Shuman H.A."/>
            <person name="Segal G."/>
        </authorList>
    </citation>
    <scope>NUCLEOTIDE SEQUENCE [LARGE SCALE GENOMIC DNA]</scope>
    <source>
        <strain evidence="6 7">PX-1-G2-E2</strain>
    </source>
</reference>
<evidence type="ECO:0000313" key="7">
    <source>
        <dbReference type="Proteomes" id="UP000054908"/>
    </source>
</evidence>
<evidence type="ECO:0000256" key="3">
    <source>
        <dbReference type="ARBA" id="ARBA00022723"/>
    </source>
</evidence>
<proteinExistence type="inferred from homology"/>
<dbReference type="InterPro" id="IPR036820">
    <property type="entry name" value="Archease_dom_sf"/>
</dbReference>
<keyword evidence="3" id="KW-0479">Metal-binding</keyword>
<dbReference type="EMBL" id="LNYL01000051">
    <property type="protein sequence ID" value="KTD24177.1"/>
    <property type="molecule type" value="Genomic_DNA"/>
</dbReference>
<dbReference type="AlphaFoldDB" id="A0A0W0VW28"/>
<dbReference type="Proteomes" id="UP000054908">
    <property type="component" value="Unassembled WGS sequence"/>
</dbReference>
<dbReference type="GO" id="GO:0046872">
    <property type="term" value="F:metal ion binding"/>
    <property type="evidence" value="ECO:0007669"/>
    <property type="project" value="UniProtKB-KW"/>
</dbReference>
<evidence type="ECO:0000256" key="1">
    <source>
        <dbReference type="ARBA" id="ARBA00007963"/>
    </source>
</evidence>
<gene>
    <name evidence="6" type="ORF">Lmac_3050</name>
</gene>
<keyword evidence="7" id="KW-1185">Reference proteome</keyword>
<dbReference type="OrthoDB" id="9788587at2"/>
<accession>A0A0W0VW28</accession>
<dbReference type="Pfam" id="PF01951">
    <property type="entry name" value="Archease"/>
    <property type="match status" value="1"/>
</dbReference>
<dbReference type="STRING" id="466.Lmac_3050"/>
<dbReference type="PANTHER" id="PTHR12682:SF11">
    <property type="entry name" value="PROTEIN ARCHEASE"/>
    <property type="match status" value="1"/>
</dbReference>
<evidence type="ECO:0000313" key="6">
    <source>
        <dbReference type="EMBL" id="KTD24177.1"/>
    </source>
</evidence>
<dbReference type="PANTHER" id="PTHR12682">
    <property type="entry name" value="ARCHEASE"/>
    <property type="match status" value="1"/>
</dbReference>
<comment type="caution">
    <text evidence="6">The sequence shown here is derived from an EMBL/GenBank/DDBJ whole genome shotgun (WGS) entry which is preliminary data.</text>
</comment>
<feature type="domain" description="Archease" evidence="5">
    <location>
        <begin position="6"/>
        <end position="139"/>
    </location>
</feature>
<protein>
    <recommendedName>
        <fullName evidence="5">Archease domain-containing protein</fullName>
    </recommendedName>
</protein>
<dbReference type="PATRIC" id="fig|466.6.peg.3264"/>
<evidence type="ECO:0000256" key="2">
    <source>
        <dbReference type="ARBA" id="ARBA00022694"/>
    </source>
</evidence>
<dbReference type="InterPro" id="IPR002804">
    <property type="entry name" value="Archease"/>
</dbReference>
<evidence type="ECO:0000259" key="5">
    <source>
        <dbReference type="Pfam" id="PF01951"/>
    </source>
</evidence>
<dbReference type="RefSeq" id="WP_058453708.1">
    <property type="nucleotide sequence ID" value="NZ_CAAAIB010000001.1"/>
</dbReference>